<dbReference type="AlphaFoldDB" id="A0AB74EUP4"/>
<comment type="caution">
    <text evidence="1">The sequence shown here is derived from an EMBL/GenBank/DDBJ whole genome shotgun (WGS) entry which is preliminary data.</text>
</comment>
<dbReference type="Proteomes" id="UP000184012">
    <property type="component" value="Unassembled WGS sequence"/>
</dbReference>
<organism evidence="1 2">
    <name type="scientific">Eubacterium callanderi</name>
    <dbReference type="NCBI Taxonomy" id="53442"/>
    <lineage>
        <taxon>Bacteria</taxon>
        <taxon>Bacillati</taxon>
        <taxon>Bacillota</taxon>
        <taxon>Clostridia</taxon>
        <taxon>Eubacteriales</taxon>
        <taxon>Eubacteriaceae</taxon>
        <taxon>Eubacterium</taxon>
    </lineage>
</organism>
<dbReference type="InterPro" id="IPR016891">
    <property type="entry name" value="DUF2321"/>
</dbReference>
<evidence type="ECO:0000313" key="2">
    <source>
        <dbReference type="Proteomes" id="UP000184012"/>
    </source>
</evidence>
<evidence type="ECO:0008006" key="3">
    <source>
        <dbReference type="Google" id="ProtNLM"/>
    </source>
</evidence>
<reference evidence="1 2" key="1">
    <citation type="submission" date="2016-11" db="EMBL/GenBank/DDBJ databases">
        <authorList>
            <person name="Varghese N."/>
            <person name="Submissions S."/>
        </authorList>
    </citation>
    <scope>NUCLEOTIDE SEQUENCE [LARGE SCALE GENOMIC DNA]</scope>
    <source>
        <strain evidence="1 2">FD</strain>
    </source>
</reference>
<sequence>MNYYHNALICENGHILSPTIDLKTNFDSPFCTECGARTISKCPHCEAEIRGVSYDSLDFYYSLPSYCHNCGKPYPWTESALKVAALLIQEDENLDNEQKQTLQDCLPDLITETPSTNLAVVRLKKALKKVGKFTGEGLLQFVNDFCCQLALKLLGL</sequence>
<dbReference type="EMBL" id="FRBP01000001">
    <property type="protein sequence ID" value="SHK94473.1"/>
    <property type="molecule type" value="Genomic_DNA"/>
</dbReference>
<proteinExistence type="predicted"/>
<dbReference type="Pfam" id="PF10083">
    <property type="entry name" value="DUF2321"/>
    <property type="match status" value="1"/>
</dbReference>
<gene>
    <name evidence="1" type="ORF">SAMN04515649_101343</name>
</gene>
<evidence type="ECO:0000313" key="1">
    <source>
        <dbReference type="EMBL" id="SHK94473.1"/>
    </source>
</evidence>
<accession>A0AB74EUP4</accession>
<dbReference type="RefSeq" id="WP_073382075.1">
    <property type="nucleotide sequence ID" value="NZ_DBFXFH010000047.1"/>
</dbReference>
<name>A0AB74EUP4_9FIRM</name>
<protein>
    <recommendedName>
        <fullName evidence="3">DUF2321 domain-containing protein</fullName>
    </recommendedName>
</protein>